<dbReference type="Proteomes" id="UP000305681">
    <property type="component" value="Unassembled WGS sequence"/>
</dbReference>
<reference evidence="2 4" key="1">
    <citation type="submission" date="2016-11" db="EMBL/GenBank/DDBJ databases">
        <authorList>
            <person name="Varghese N."/>
            <person name="Submissions S."/>
        </authorList>
    </citation>
    <scope>NUCLEOTIDE SEQUENCE [LARGE SCALE GENOMIC DNA]</scope>
    <source>
        <strain evidence="2 4">NFR18</strain>
    </source>
</reference>
<protein>
    <submittedName>
        <fullName evidence="3">DUF2007 domain-containing protein</fullName>
    </submittedName>
    <submittedName>
        <fullName evidence="2">Signal transducing protein</fullName>
    </submittedName>
</protein>
<evidence type="ECO:0000313" key="2">
    <source>
        <dbReference type="EMBL" id="SFX23850.1"/>
    </source>
</evidence>
<dbReference type="EMBL" id="FPKH01000001">
    <property type="protein sequence ID" value="SFX23850.1"/>
    <property type="molecule type" value="Genomic_DNA"/>
</dbReference>
<dbReference type="Pfam" id="PF09413">
    <property type="entry name" value="DUF2007"/>
    <property type="match status" value="1"/>
</dbReference>
<dbReference type="eggNOG" id="ENOG50328R7">
    <property type="taxonomic scope" value="Bacteria"/>
</dbReference>
<organism evidence="3 5">
    <name type="scientific">Janthinobacterium lividum</name>
    <dbReference type="NCBI Taxonomy" id="29581"/>
    <lineage>
        <taxon>Bacteria</taxon>
        <taxon>Pseudomonadati</taxon>
        <taxon>Pseudomonadota</taxon>
        <taxon>Betaproteobacteria</taxon>
        <taxon>Burkholderiales</taxon>
        <taxon>Oxalobacteraceae</taxon>
        <taxon>Janthinobacterium</taxon>
    </lineage>
</organism>
<sequence length="90" mass="9522">MHDDYVLIARLMIPTDAHVIRGCLAAAGIDVLLTDDQHMQADMLLAAAIGGARVMVREHDVARANDILAAFERGDLALSDDADVGAPVAD</sequence>
<evidence type="ECO:0000313" key="3">
    <source>
        <dbReference type="EMBL" id="TNC78523.1"/>
    </source>
</evidence>
<gene>
    <name evidence="3" type="ORF">FHI69_04340</name>
    <name evidence="2" type="ORF">SAMN03097694_1297</name>
</gene>
<dbReference type="OrthoDB" id="8683631at2"/>
<dbReference type="SUPFAM" id="SSF54913">
    <property type="entry name" value="GlnB-like"/>
    <property type="match status" value="1"/>
</dbReference>
<dbReference type="InterPro" id="IPR011322">
    <property type="entry name" value="N-reg_PII-like_a/b"/>
</dbReference>
<evidence type="ECO:0000313" key="4">
    <source>
        <dbReference type="Proteomes" id="UP000182489"/>
    </source>
</evidence>
<accession>A0A031GJ00</accession>
<feature type="domain" description="DUF2007" evidence="1">
    <location>
        <begin position="14"/>
        <end position="72"/>
    </location>
</feature>
<comment type="caution">
    <text evidence="3">The sequence shown here is derived from an EMBL/GenBank/DDBJ whole genome shotgun (WGS) entry which is preliminary data.</text>
</comment>
<evidence type="ECO:0000259" key="1">
    <source>
        <dbReference type="Pfam" id="PF09413"/>
    </source>
</evidence>
<dbReference type="RefSeq" id="WP_034755175.1">
    <property type="nucleotide sequence ID" value="NZ_FPKH01000001.1"/>
</dbReference>
<dbReference type="Gene3D" id="3.30.70.790">
    <property type="entry name" value="UreE, C-terminal domain"/>
    <property type="match status" value="1"/>
</dbReference>
<dbReference type="AlphaFoldDB" id="A0A031GJ00"/>
<reference evidence="3 5" key="2">
    <citation type="submission" date="2019-06" db="EMBL/GenBank/DDBJ databases">
        <title>Genome sequence of Janthinobacterium lividum UCD_MED1.</title>
        <authorList>
            <person name="De Leon M.E."/>
            <person name="Jospin G."/>
        </authorList>
    </citation>
    <scope>NUCLEOTIDE SEQUENCE [LARGE SCALE GENOMIC DNA]</scope>
    <source>
        <strain evidence="3 5">UCD_MED1</strain>
    </source>
</reference>
<proteinExistence type="predicted"/>
<dbReference type="Proteomes" id="UP000182489">
    <property type="component" value="Unassembled WGS sequence"/>
</dbReference>
<dbReference type="EMBL" id="VDGE01000001">
    <property type="protein sequence ID" value="TNC78523.1"/>
    <property type="molecule type" value="Genomic_DNA"/>
</dbReference>
<name>A0A031GJ00_9BURK</name>
<evidence type="ECO:0000313" key="5">
    <source>
        <dbReference type="Proteomes" id="UP000305681"/>
    </source>
</evidence>
<dbReference type="InterPro" id="IPR018551">
    <property type="entry name" value="DUF2007"/>
</dbReference>